<dbReference type="AlphaFoldDB" id="A0A0P9N5T2"/>
<evidence type="ECO:0000313" key="1">
    <source>
        <dbReference type="EMBL" id="KPW92899.1"/>
    </source>
</evidence>
<dbReference type="PATRIC" id="fig|264450.4.peg.3879"/>
<name>A0A0P9N5T2_PSESX</name>
<gene>
    <name evidence="1" type="ORF">ALO79_100711</name>
</gene>
<organism evidence="1 2">
    <name type="scientific">Pseudomonas syringae pv. castaneae</name>
    <dbReference type="NCBI Taxonomy" id="264450"/>
    <lineage>
        <taxon>Bacteria</taxon>
        <taxon>Pseudomonadati</taxon>
        <taxon>Pseudomonadota</taxon>
        <taxon>Gammaproteobacteria</taxon>
        <taxon>Pseudomonadales</taxon>
        <taxon>Pseudomonadaceae</taxon>
        <taxon>Pseudomonas</taxon>
        <taxon>Pseudomonas syringae</taxon>
    </lineage>
</organism>
<sequence>MRTRKTARAYVNSNPHCQQCTKSLQLDKWFNKKPRLNA</sequence>
<dbReference type="Proteomes" id="UP000050381">
    <property type="component" value="Unassembled WGS sequence"/>
</dbReference>
<reference evidence="1 2" key="1">
    <citation type="submission" date="2015-09" db="EMBL/GenBank/DDBJ databases">
        <title>Genome announcement of multiple Pseudomonas syringae strains.</title>
        <authorList>
            <person name="Thakur S."/>
            <person name="Wang P.W."/>
            <person name="Gong Y."/>
            <person name="Weir B.S."/>
            <person name="Guttman D.S."/>
        </authorList>
    </citation>
    <scope>NUCLEOTIDE SEQUENCE [LARGE SCALE GENOMIC DNA]</scope>
    <source>
        <strain evidence="1 2">ICMP9419</strain>
    </source>
</reference>
<protein>
    <submittedName>
        <fullName evidence="1">Uncharacterized protein</fullName>
    </submittedName>
</protein>
<accession>A0A0P9N5T2</accession>
<proteinExistence type="predicted"/>
<comment type="caution">
    <text evidence="1">The sequence shown here is derived from an EMBL/GenBank/DDBJ whole genome shotgun (WGS) entry which is preliminary data.</text>
</comment>
<dbReference type="EMBL" id="LJQD01000380">
    <property type="protein sequence ID" value="KPW92899.1"/>
    <property type="molecule type" value="Genomic_DNA"/>
</dbReference>
<evidence type="ECO:0000313" key="2">
    <source>
        <dbReference type="Proteomes" id="UP000050381"/>
    </source>
</evidence>